<feature type="domain" description="Tyrosine specific protein phosphatases" evidence="1">
    <location>
        <begin position="129"/>
        <end position="180"/>
    </location>
</feature>
<dbReference type="InterPro" id="IPR016130">
    <property type="entry name" value="Tyr_Pase_AS"/>
</dbReference>
<evidence type="ECO:0000313" key="3">
    <source>
        <dbReference type="Proteomes" id="UP000285908"/>
    </source>
</evidence>
<organism evidence="2 3">
    <name type="scientific">Mesobaculum littorinae</name>
    <dbReference type="NCBI Taxonomy" id="2486419"/>
    <lineage>
        <taxon>Bacteria</taxon>
        <taxon>Pseudomonadati</taxon>
        <taxon>Pseudomonadota</taxon>
        <taxon>Alphaproteobacteria</taxon>
        <taxon>Rhodobacterales</taxon>
        <taxon>Roseobacteraceae</taxon>
        <taxon>Mesobaculum</taxon>
    </lineage>
</organism>
<dbReference type="EMBL" id="RQXX01000001">
    <property type="protein sequence ID" value="RVV99897.1"/>
    <property type="molecule type" value="Genomic_DNA"/>
</dbReference>
<dbReference type="PROSITE" id="PS00383">
    <property type="entry name" value="TYR_PHOSPHATASE_1"/>
    <property type="match status" value="1"/>
</dbReference>
<dbReference type="SUPFAM" id="SSF52799">
    <property type="entry name" value="(Phosphotyrosine protein) phosphatases II"/>
    <property type="match status" value="1"/>
</dbReference>
<dbReference type="PROSITE" id="PS50056">
    <property type="entry name" value="TYR_PHOSPHATASE_2"/>
    <property type="match status" value="1"/>
</dbReference>
<dbReference type="Proteomes" id="UP000285908">
    <property type="component" value="Unassembled WGS sequence"/>
</dbReference>
<dbReference type="Pfam" id="PF13350">
    <property type="entry name" value="Y_phosphatase3"/>
    <property type="match status" value="1"/>
</dbReference>
<dbReference type="InterPro" id="IPR029021">
    <property type="entry name" value="Prot-tyrosine_phosphatase-like"/>
</dbReference>
<protein>
    <submittedName>
        <fullName evidence="2">Protein tyrosine phosphatase</fullName>
    </submittedName>
</protein>
<name>A0A438AMS1_9RHOB</name>
<dbReference type="OrthoDB" id="9814896at2"/>
<dbReference type="GO" id="GO:0004721">
    <property type="term" value="F:phosphoprotein phosphatase activity"/>
    <property type="evidence" value="ECO:0007669"/>
    <property type="project" value="InterPro"/>
</dbReference>
<dbReference type="InterPro" id="IPR000387">
    <property type="entry name" value="Tyr_Pase_dom"/>
</dbReference>
<comment type="caution">
    <text evidence="2">The sequence shown here is derived from an EMBL/GenBank/DDBJ whole genome shotgun (WGS) entry which is preliminary data.</text>
</comment>
<dbReference type="AlphaFoldDB" id="A0A438AMS1"/>
<proteinExistence type="predicted"/>
<dbReference type="InterPro" id="IPR026893">
    <property type="entry name" value="Tyr/Ser_Pase_IphP-type"/>
</dbReference>
<sequence length="236" mass="27216">MRVDMGENWLGRATQRVKAWERRVSWSFGDDISTPAGRRAAWRHFHLVDHAFVRLLWTNLHEIAPGAWRANQPSPRRIGAYARMGIRSIISLRGDASWSYTLFEREACAQHRVTLHLTHLGARKLATREKLLHLLHLFDTVERPFLMHCKSGADRTGLAAALFLLDQQGASLERARAELHWRYLHRKGSKAGILDHLLDVYEAESDGGRMSVRQWIETCYDPARLTDSFRAERATR</sequence>
<keyword evidence="3" id="KW-1185">Reference proteome</keyword>
<gene>
    <name evidence="2" type="ORF">EKE94_04330</name>
</gene>
<dbReference type="Gene3D" id="3.90.190.10">
    <property type="entry name" value="Protein tyrosine phosphatase superfamily"/>
    <property type="match status" value="1"/>
</dbReference>
<reference evidence="2 3" key="1">
    <citation type="submission" date="2018-11" db="EMBL/GenBank/DDBJ databases">
        <title>Mesobaculum littorinae gen. nov., sp. nov., isolated from Littorina scabra that represents a novel genus of the order Rhodobacteraceae.</title>
        <authorList>
            <person name="Li F."/>
        </authorList>
    </citation>
    <scope>NUCLEOTIDE SEQUENCE [LARGE SCALE GENOMIC DNA]</scope>
    <source>
        <strain evidence="2 3">M0103</strain>
    </source>
</reference>
<accession>A0A438AMS1</accession>
<evidence type="ECO:0000259" key="1">
    <source>
        <dbReference type="PROSITE" id="PS50056"/>
    </source>
</evidence>
<evidence type="ECO:0000313" key="2">
    <source>
        <dbReference type="EMBL" id="RVV99897.1"/>
    </source>
</evidence>